<dbReference type="InterPro" id="IPR008942">
    <property type="entry name" value="ENTH_VHS"/>
</dbReference>
<feature type="domain" description="GAT" evidence="8">
    <location>
        <begin position="180"/>
        <end position="268"/>
    </location>
</feature>
<dbReference type="SMART" id="SM00288">
    <property type="entry name" value="VHS"/>
    <property type="match status" value="1"/>
</dbReference>
<name>A0A2C9UAL4_MANES</name>
<evidence type="ECO:0000259" key="8">
    <source>
        <dbReference type="PROSITE" id="PS50909"/>
    </source>
</evidence>
<proteinExistence type="inferred from homology"/>
<evidence type="ECO:0000313" key="9">
    <source>
        <dbReference type="EMBL" id="OAY26744.1"/>
    </source>
</evidence>
<keyword evidence="10" id="KW-1185">Reference proteome</keyword>
<evidence type="ECO:0000256" key="3">
    <source>
        <dbReference type="ARBA" id="ARBA00022448"/>
    </source>
</evidence>
<dbReference type="PROSITE" id="PS50179">
    <property type="entry name" value="VHS"/>
    <property type="match status" value="1"/>
</dbReference>
<dbReference type="EMBL" id="CM004402">
    <property type="protein sequence ID" value="OAY26744.1"/>
    <property type="molecule type" value="Genomic_DNA"/>
</dbReference>
<feature type="region of interest" description="Disordered" evidence="6">
    <location>
        <begin position="267"/>
        <end position="308"/>
    </location>
</feature>
<dbReference type="STRING" id="3983.A0A2C9UAL4"/>
<dbReference type="GO" id="GO:0016020">
    <property type="term" value="C:membrane"/>
    <property type="evidence" value="ECO:0007669"/>
    <property type="project" value="UniProtKB-SubCell"/>
</dbReference>
<dbReference type="Proteomes" id="UP000091857">
    <property type="component" value="Chromosome 16"/>
</dbReference>
<dbReference type="PANTHER" id="PTHR45898:SF4">
    <property type="entry name" value="TARGET OF MYB PROTEIN 1"/>
    <property type="match status" value="1"/>
</dbReference>
<evidence type="ECO:0000256" key="2">
    <source>
        <dbReference type="ARBA" id="ARBA00007708"/>
    </source>
</evidence>
<keyword evidence="4" id="KW-0653">Protein transport</keyword>
<dbReference type="FunFam" id="1.20.58.160:FF:000004">
    <property type="entry name" value="TOM1-like protein 2"/>
    <property type="match status" value="1"/>
</dbReference>
<dbReference type="Gene3D" id="1.25.40.90">
    <property type="match status" value="1"/>
</dbReference>
<keyword evidence="3" id="KW-0813">Transport</keyword>
<dbReference type="OrthoDB" id="2018246at2759"/>
<dbReference type="AlphaFoldDB" id="A0A2C9UAL4"/>
<dbReference type="PANTHER" id="PTHR45898">
    <property type="entry name" value="TOM1-LIKE PROTEIN"/>
    <property type="match status" value="1"/>
</dbReference>
<dbReference type="PROSITE" id="PS50909">
    <property type="entry name" value="GAT"/>
    <property type="match status" value="1"/>
</dbReference>
<comment type="subcellular location">
    <subcellularLocation>
        <location evidence="1">Membrane</location>
        <topology evidence="1">Peripheral membrane protein</topology>
    </subcellularLocation>
</comment>
<dbReference type="CDD" id="cd14231">
    <property type="entry name" value="GAT_GGA-like_plant"/>
    <property type="match status" value="1"/>
</dbReference>
<dbReference type="SUPFAM" id="SSF48464">
    <property type="entry name" value="ENTH/VHS domain"/>
    <property type="match status" value="1"/>
</dbReference>
<dbReference type="GO" id="GO:0043328">
    <property type="term" value="P:protein transport to vacuole involved in ubiquitin-dependent protein catabolic process via the multivesicular body sorting pathway"/>
    <property type="evidence" value="ECO:0007669"/>
    <property type="project" value="InterPro"/>
</dbReference>
<evidence type="ECO:0000259" key="7">
    <source>
        <dbReference type="PROSITE" id="PS50179"/>
    </source>
</evidence>
<gene>
    <name evidence="9" type="ORF">MANES_16G071200v8</name>
</gene>
<evidence type="ECO:0000256" key="4">
    <source>
        <dbReference type="ARBA" id="ARBA00022927"/>
    </source>
</evidence>
<dbReference type="Pfam" id="PF03127">
    <property type="entry name" value="GAT"/>
    <property type="match status" value="1"/>
</dbReference>
<dbReference type="InterPro" id="IPR004152">
    <property type="entry name" value="GAT_dom"/>
</dbReference>
<dbReference type="Gene3D" id="1.20.58.160">
    <property type="match status" value="1"/>
</dbReference>
<dbReference type="InterPro" id="IPR044836">
    <property type="entry name" value="TOL_plant"/>
</dbReference>
<reference evidence="10" key="1">
    <citation type="journal article" date="2016" name="Nat. Biotechnol.">
        <title>Sequencing wild and cultivated cassava and related species reveals extensive interspecific hybridization and genetic diversity.</title>
        <authorList>
            <person name="Bredeson J.V."/>
            <person name="Lyons J.B."/>
            <person name="Prochnik S.E."/>
            <person name="Wu G.A."/>
            <person name="Ha C.M."/>
            <person name="Edsinger-Gonzales E."/>
            <person name="Grimwood J."/>
            <person name="Schmutz J."/>
            <person name="Rabbi I.Y."/>
            <person name="Egesi C."/>
            <person name="Nauluvula P."/>
            <person name="Lebot V."/>
            <person name="Ndunguru J."/>
            <person name="Mkamilo G."/>
            <person name="Bart R.S."/>
            <person name="Setter T.L."/>
            <person name="Gleadow R.M."/>
            <person name="Kulakow P."/>
            <person name="Ferguson M.E."/>
            <person name="Rounsley S."/>
            <person name="Rokhsar D.S."/>
        </authorList>
    </citation>
    <scope>NUCLEOTIDE SEQUENCE [LARGE SCALE GENOMIC DNA]</scope>
    <source>
        <strain evidence="10">cv. AM560-2</strain>
    </source>
</reference>
<evidence type="ECO:0000256" key="5">
    <source>
        <dbReference type="ARBA" id="ARBA00023136"/>
    </source>
</evidence>
<organism evidence="9 10">
    <name type="scientific">Manihot esculenta</name>
    <name type="common">Cassava</name>
    <name type="synonym">Jatropha manihot</name>
    <dbReference type="NCBI Taxonomy" id="3983"/>
    <lineage>
        <taxon>Eukaryota</taxon>
        <taxon>Viridiplantae</taxon>
        <taxon>Streptophyta</taxon>
        <taxon>Embryophyta</taxon>
        <taxon>Tracheophyta</taxon>
        <taxon>Spermatophyta</taxon>
        <taxon>Magnoliopsida</taxon>
        <taxon>eudicotyledons</taxon>
        <taxon>Gunneridae</taxon>
        <taxon>Pentapetalae</taxon>
        <taxon>rosids</taxon>
        <taxon>fabids</taxon>
        <taxon>Malpighiales</taxon>
        <taxon>Euphorbiaceae</taxon>
        <taxon>Crotonoideae</taxon>
        <taxon>Manihoteae</taxon>
        <taxon>Manihot</taxon>
    </lineage>
</organism>
<dbReference type="CDD" id="cd03561">
    <property type="entry name" value="VHS"/>
    <property type="match status" value="1"/>
</dbReference>
<dbReference type="Pfam" id="PF00790">
    <property type="entry name" value="VHS"/>
    <property type="match status" value="1"/>
</dbReference>
<dbReference type="GO" id="GO:0005737">
    <property type="term" value="C:cytoplasm"/>
    <property type="evidence" value="ECO:0007669"/>
    <property type="project" value="UniProtKB-ARBA"/>
</dbReference>
<evidence type="ECO:0000313" key="10">
    <source>
        <dbReference type="Proteomes" id="UP000091857"/>
    </source>
</evidence>
<dbReference type="InterPro" id="IPR002014">
    <property type="entry name" value="VHS_dom"/>
</dbReference>
<evidence type="ECO:0008006" key="11">
    <source>
        <dbReference type="Google" id="ProtNLM"/>
    </source>
</evidence>
<evidence type="ECO:0000256" key="6">
    <source>
        <dbReference type="SAM" id="MobiDB-lite"/>
    </source>
</evidence>
<comment type="similarity">
    <text evidence="2">Belongs to the TOM1 family.</text>
</comment>
<dbReference type="InterPro" id="IPR038425">
    <property type="entry name" value="GAT_sf"/>
</dbReference>
<dbReference type="GO" id="GO:0035091">
    <property type="term" value="F:phosphatidylinositol binding"/>
    <property type="evidence" value="ECO:0007669"/>
    <property type="project" value="InterPro"/>
</dbReference>
<dbReference type="FunFam" id="1.25.40.90:FF:000028">
    <property type="entry name" value="TOM1-like protein 2"/>
    <property type="match status" value="1"/>
</dbReference>
<keyword evidence="5" id="KW-0472">Membrane</keyword>
<sequence length="664" mass="71414">MVNSMVERATSDMLIGPDWAMNIEICDMCNNDPAQAKDVVKGIKKRIGSKNSKVQLLALTLLETIVKNCGDIVHMHVAEKDILHEMVKIVKKKPDFHVKEKILILIDTWQEAFGSARARYPQYYAAYQELLRAGAVFPQRSERSAPVFTPPQTQPLTSYPQSLQNNGHRLEAAESSAESEFPTLSLTEIQNARGIMDVLAEMLSALDPGNIEGLRQEVIIDLVEQCRAYKQRVVHLVNSTVDESLLCQGLALNDDLQRVLAKHEAIASGTPAPAPAAPEKPKPESGGALVDVDSGGNHKQPVEGSTSATGIMNQLLLPAPTATNGPATPAAANSKMDLLSGDDFSSPKNDNSLALVPVGDAQPATSPSKQNALALIDMFSDNSSPRNAVNVQPAHLAGLTNSSPPQIQQQHNFHPPEAGIYSNGSAPNMGSPQYEHSPYMQAASPAWNGLVPQQQPSLPVFGAQGSGSLPPPPWEAQPVDGSPVAGTQYPQPMQVTQVVAAHMQPAVTGMLPQGLQPSGNDHLMGMYIQPITTGQLSAFNNPAMQSNQLGLHPQAVQGGMYMGMLPQPMQTGQIASMYPQPIYGSQMAGYGYAPQQGTQYLEQQMYGMTIRDDSSFRNSSYQVSNSSYMPLKKPSKPEDKLFGDLVDIAKLKTTKSTPGRAGSM</sequence>
<dbReference type="Gramene" id="Manes.16G071200.1.v8.1">
    <property type="protein sequence ID" value="Manes.16G071200.1.v8.1.CDS"/>
    <property type="gene ID" value="Manes.16G071200.v8.1"/>
</dbReference>
<accession>A0A2C9UAL4</accession>
<dbReference type="SUPFAM" id="SSF89009">
    <property type="entry name" value="GAT-like domain"/>
    <property type="match status" value="1"/>
</dbReference>
<dbReference type="GO" id="GO:0043130">
    <property type="term" value="F:ubiquitin binding"/>
    <property type="evidence" value="ECO:0007669"/>
    <property type="project" value="InterPro"/>
</dbReference>
<evidence type="ECO:0000256" key="1">
    <source>
        <dbReference type="ARBA" id="ARBA00004170"/>
    </source>
</evidence>
<dbReference type="OMA" id="NGQIANH"/>
<feature type="domain" description="VHS" evidence="7">
    <location>
        <begin position="9"/>
        <end position="138"/>
    </location>
</feature>
<protein>
    <recommendedName>
        <fullName evidence="11">VHS domain-containing protein</fullName>
    </recommendedName>
</protein>
<comment type="caution">
    <text evidence="9">The sequence shown here is derived from an EMBL/GenBank/DDBJ whole genome shotgun (WGS) entry which is preliminary data.</text>
</comment>